<dbReference type="AlphaFoldDB" id="A0A813DZM2"/>
<dbReference type="Gene3D" id="3.40.50.300">
    <property type="entry name" value="P-loop containing nucleotide triphosphate hydrolases"/>
    <property type="match status" value="1"/>
</dbReference>
<protein>
    <recommendedName>
        <fullName evidence="2">CHAT domain-containing protein</fullName>
    </recommendedName>
</protein>
<feature type="region of interest" description="Disordered" evidence="1">
    <location>
        <begin position="1"/>
        <end position="42"/>
    </location>
</feature>
<name>A0A813DZM2_POLGL</name>
<dbReference type="EMBL" id="CAJNNW010026439">
    <property type="protein sequence ID" value="CAE8685393.1"/>
    <property type="molecule type" value="Genomic_DNA"/>
</dbReference>
<feature type="compositionally biased region" description="Low complexity" evidence="1">
    <location>
        <begin position="601"/>
        <end position="615"/>
    </location>
</feature>
<evidence type="ECO:0000256" key="1">
    <source>
        <dbReference type="SAM" id="MobiDB-lite"/>
    </source>
</evidence>
<evidence type="ECO:0000313" key="3">
    <source>
        <dbReference type="EMBL" id="CAE8591867.1"/>
    </source>
</evidence>
<feature type="region of interest" description="Disordered" evidence="1">
    <location>
        <begin position="80"/>
        <end position="110"/>
    </location>
</feature>
<evidence type="ECO:0000259" key="2">
    <source>
        <dbReference type="Pfam" id="PF12770"/>
    </source>
</evidence>
<feature type="region of interest" description="Disordered" evidence="1">
    <location>
        <begin position="732"/>
        <end position="753"/>
    </location>
</feature>
<dbReference type="InterPro" id="IPR024983">
    <property type="entry name" value="CHAT_dom"/>
</dbReference>
<dbReference type="PANTHER" id="PTHR47691:SF3">
    <property type="entry name" value="HTH-TYPE TRANSCRIPTIONAL REGULATOR RV0890C-RELATED"/>
    <property type="match status" value="1"/>
</dbReference>
<feature type="domain" description="CHAT" evidence="2">
    <location>
        <begin position="253"/>
        <end position="415"/>
    </location>
</feature>
<sequence>MEGMSSTWPPPLASSAAVHSSEEAPDPQRRDRSGGLPTFNTLARRLTRAREAALAKASWRPAKARATPVISIAKASPAKDPYDVAASPDLQPSRGAKPPLLPGSAGSPQRKQQPSLHACCCTHSSLADGSASPCDCRNLRVGFGAYSSAPARPSSGGSNRTTVSSNCRSEGGIGCCIVDGATICRGSPTQFSLESTPSVASDWRQSPRESPENQGYCQSPLPLARLSGGQPLDAIREVFCLYASPLDHPPINVRSEVETLRDAFAESGSRVALKVGVATAASLIKLLTLAKARKGLVLHLSAHAIISDKGEPGLVLEDARGAAHVLWRQSLEEILGIREQGLRNVSLLFLSTCWSEELAQVFVECGCRHVVALRSRVHDAAARRFSQQFYLSLGVGEPLLAAWESARTALRVEAERELVEQAEHFVLFGQHGSDEAMLRDLCGSEEQSSDGSPTMREVEDVSLFLDMKVPPRPEHFVGRTQVIYEVLHVFGGLHGRRACTVHGPEGIGKSALGVEIAHFAAAPGRLFSCAVRVLRLESMEPSGFTAAIEDELESLAIQLGVVLRPSSGDSRTSLASSWHSQPGSLRRTSFESSRGDADWGSEPSSSSLSLPTPVTSNDADSLAFLVPERQRIRRGFQQIERSRRGQKILLVVDDEVGAVGSSNDIHKLLGELLEHTHQLHVLICTRAPIYRSLGTTKVVNVPLKGLGEAEAAKLFLQRIHRPLSHLDFLVPGPDGGDRSGGMAHGEASPPSARTTMESTIRRLSGHPLLARLGGHPGQIRAASSFVIPGGPSLLQLSRFTEDQLKMA</sequence>
<dbReference type="Proteomes" id="UP000654075">
    <property type="component" value="Unassembled WGS sequence"/>
</dbReference>
<comment type="caution">
    <text evidence="3">The sequence shown here is derived from an EMBL/GenBank/DDBJ whole genome shotgun (WGS) entry which is preliminary data.</text>
</comment>
<dbReference type="SUPFAM" id="SSF52540">
    <property type="entry name" value="P-loop containing nucleoside triphosphate hydrolases"/>
    <property type="match status" value="1"/>
</dbReference>
<feature type="region of interest" description="Disordered" evidence="1">
    <location>
        <begin position="572"/>
        <end position="615"/>
    </location>
</feature>
<accession>A0A813DZM2</accession>
<feature type="compositionally biased region" description="Polar residues" evidence="1">
    <location>
        <begin position="190"/>
        <end position="199"/>
    </location>
</feature>
<feature type="region of interest" description="Disordered" evidence="1">
    <location>
        <begin position="190"/>
        <end position="216"/>
    </location>
</feature>
<dbReference type="Proteomes" id="UP000626109">
    <property type="component" value="Unassembled WGS sequence"/>
</dbReference>
<organism evidence="3 5">
    <name type="scientific">Polarella glacialis</name>
    <name type="common">Dinoflagellate</name>
    <dbReference type="NCBI Taxonomy" id="89957"/>
    <lineage>
        <taxon>Eukaryota</taxon>
        <taxon>Sar</taxon>
        <taxon>Alveolata</taxon>
        <taxon>Dinophyceae</taxon>
        <taxon>Suessiales</taxon>
        <taxon>Suessiaceae</taxon>
        <taxon>Polarella</taxon>
    </lineage>
</organism>
<keyword evidence="5" id="KW-1185">Reference proteome</keyword>
<dbReference type="Pfam" id="PF12770">
    <property type="entry name" value="CHAT"/>
    <property type="match status" value="1"/>
</dbReference>
<dbReference type="PANTHER" id="PTHR47691">
    <property type="entry name" value="REGULATOR-RELATED"/>
    <property type="match status" value="1"/>
</dbReference>
<feature type="compositionally biased region" description="Polar residues" evidence="1">
    <location>
        <begin position="572"/>
        <end position="592"/>
    </location>
</feature>
<dbReference type="InterPro" id="IPR027417">
    <property type="entry name" value="P-loop_NTPase"/>
</dbReference>
<evidence type="ECO:0000313" key="4">
    <source>
        <dbReference type="EMBL" id="CAE8685393.1"/>
    </source>
</evidence>
<proteinExistence type="predicted"/>
<reference evidence="3" key="1">
    <citation type="submission" date="2021-02" db="EMBL/GenBank/DDBJ databases">
        <authorList>
            <person name="Dougan E. K."/>
            <person name="Rhodes N."/>
            <person name="Thang M."/>
            <person name="Chan C."/>
        </authorList>
    </citation>
    <scope>NUCLEOTIDE SEQUENCE</scope>
</reference>
<feature type="compositionally biased region" description="Basic and acidic residues" evidence="1">
    <location>
        <begin position="20"/>
        <end position="33"/>
    </location>
</feature>
<evidence type="ECO:0000313" key="5">
    <source>
        <dbReference type="Proteomes" id="UP000654075"/>
    </source>
</evidence>
<gene>
    <name evidence="3" type="ORF">PGLA1383_LOCUS10525</name>
    <name evidence="4" type="ORF">PGLA2088_LOCUS24440</name>
</gene>
<dbReference type="OrthoDB" id="431454at2759"/>
<dbReference type="EMBL" id="CAJNNV010005270">
    <property type="protein sequence ID" value="CAE8591867.1"/>
    <property type="molecule type" value="Genomic_DNA"/>
</dbReference>